<dbReference type="SUPFAM" id="SSF48452">
    <property type="entry name" value="TPR-like"/>
    <property type="match status" value="1"/>
</dbReference>
<accession>U1F8H6</accession>
<evidence type="ECO:0000313" key="12">
    <source>
        <dbReference type="EMBL" id="ERJ97694.1"/>
    </source>
</evidence>
<protein>
    <submittedName>
        <fullName evidence="11">von Willebrand factor type A domain protein</fullName>
    </submittedName>
</protein>
<dbReference type="RefSeq" id="WP_021330751.1">
    <property type="nucleotide sequence ID" value="NZ_AUZJ01000043.1"/>
</dbReference>
<keyword evidence="6 9" id="KW-0472">Membrane</keyword>
<dbReference type="Proteomes" id="UP000016646">
    <property type="component" value="Unassembled WGS sequence"/>
</dbReference>
<feature type="transmembrane region" description="Helical" evidence="9">
    <location>
        <begin position="312"/>
        <end position="334"/>
    </location>
</feature>
<dbReference type="PATRIC" id="fig|1125725.3.peg.1773"/>
<dbReference type="PROSITE" id="PS50234">
    <property type="entry name" value="VWFA"/>
    <property type="match status" value="1"/>
</dbReference>
<evidence type="ECO:0000256" key="1">
    <source>
        <dbReference type="ARBA" id="ARBA00022475"/>
    </source>
</evidence>
<dbReference type="eggNOG" id="COG2304">
    <property type="taxonomic scope" value="Bacteria"/>
</dbReference>
<dbReference type="InterPro" id="IPR050768">
    <property type="entry name" value="UPF0353/GerABKA_families"/>
</dbReference>
<dbReference type="EMBL" id="AVQI01000084">
    <property type="protein sequence ID" value="ERJ97694.1"/>
    <property type="molecule type" value="Genomic_DNA"/>
</dbReference>
<name>U1F8H6_TRESO</name>
<comment type="caution">
    <text evidence="11">The sequence shown here is derived from an EMBL/GenBank/DDBJ whole genome shotgun (WGS) entry which is preliminary data.</text>
</comment>
<dbReference type="SMART" id="SM00327">
    <property type="entry name" value="VWA"/>
    <property type="match status" value="1"/>
</dbReference>
<dbReference type="Pfam" id="PF07719">
    <property type="entry name" value="TPR_2"/>
    <property type="match status" value="1"/>
</dbReference>
<evidence type="ECO:0000256" key="3">
    <source>
        <dbReference type="ARBA" id="ARBA00022737"/>
    </source>
</evidence>
<dbReference type="Gene3D" id="3.40.50.410">
    <property type="entry name" value="von Willebrand factor, type A domain"/>
    <property type="match status" value="1"/>
</dbReference>
<feature type="domain" description="VWFA" evidence="10">
    <location>
        <begin position="94"/>
        <end position="263"/>
    </location>
</feature>
<evidence type="ECO:0000313" key="11">
    <source>
        <dbReference type="EMBL" id="ERF60352.1"/>
    </source>
</evidence>
<dbReference type="PANTHER" id="PTHR22550:SF5">
    <property type="entry name" value="LEUCINE ZIPPER PROTEIN 4"/>
    <property type="match status" value="1"/>
</dbReference>
<dbReference type="Gene3D" id="1.25.40.10">
    <property type="entry name" value="Tetratricopeptide repeat domain"/>
    <property type="match status" value="1"/>
</dbReference>
<evidence type="ECO:0000256" key="8">
    <source>
        <dbReference type="SAM" id="MobiDB-lite"/>
    </source>
</evidence>
<keyword evidence="5 9" id="KW-1133">Transmembrane helix</keyword>
<dbReference type="SUPFAM" id="SSF53300">
    <property type="entry name" value="vWA-like"/>
    <property type="match status" value="1"/>
</dbReference>
<keyword evidence="2 9" id="KW-0812">Transmembrane</keyword>
<gene>
    <name evidence="12" type="ORF">HMPREF0860_0387</name>
    <name evidence="11" type="ORF">HMPREF1325_2601</name>
</gene>
<evidence type="ECO:0000313" key="14">
    <source>
        <dbReference type="Proteomes" id="UP000016646"/>
    </source>
</evidence>
<dbReference type="AlphaFoldDB" id="U1F8H6"/>
<evidence type="ECO:0000313" key="13">
    <source>
        <dbReference type="Proteomes" id="UP000016412"/>
    </source>
</evidence>
<keyword evidence="4 7" id="KW-0802">TPR repeat</keyword>
<dbReference type="InterPro" id="IPR036465">
    <property type="entry name" value="vWFA_dom_sf"/>
</dbReference>
<keyword evidence="14" id="KW-1185">Reference proteome</keyword>
<dbReference type="SMART" id="SM00028">
    <property type="entry name" value="TPR"/>
    <property type="match status" value="1"/>
</dbReference>
<dbReference type="Proteomes" id="UP000016412">
    <property type="component" value="Unassembled WGS sequence"/>
</dbReference>
<proteinExistence type="predicted"/>
<evidence type="ECO:0000256" key="5">
    <source>
        <dbReference type="ARBA" id="ARBA00022989"/>
    </source>
</evidence>
<feature type="repeat" description="TPR" evidence="7">
    <location>
        <begin position="443"/>
        <end position="476"/>
    </location>
</feature>
<dbReference type="PANTHER" id="PTHR22550">
    <property type="entry name" value="SPORE GERMINATION PROTEIN"/>
    <property type="match status" value="1"/>
</dbReference>
<keyword evidence="3" id="KW-0677">Repeat</keyword>
<evidence type="ECO:0000256" key="2">
    <source>
        <dbReference type="ARBA" id="ARBA00022692"/>
    </source>
</evidence>
<feature type="compositionally biased region" description="Basic and acidic residues" evidence="8">
    <location>
        <begin position="526"/>
        <end position="538"/>
    </location>
</feature>
<dbReference type="InterPro" id="IPR019734">
    <property type="entry name" value="TPR_rpt"/>
</dbReference>
<keyword evidence="1" id="KW-1003">Cell membrane</keyword>
<sequence>MVISCERPYAFYGFILIIPALVAAFHRYRGIIAYSKRAAVIDTNLPESKRMPNLSRTLVVRTLFRCFAWIMLIFAYAGFSWGTYEVPVQRSGSAVSFVFDISYSMTADDAPGGLTRLRAASRYGDMLLSRMGGVSVSVVLAKGEGVIVVPLTEDTAIVRSLLETLSPTLMSAAGTSLGKGIEAALRSFPSDSAQARRIWVFTDGDETDGQLISSIEACVKEGVSVSLIGFGTEQEVEIIAGDGKTKVMTALRSERMKKAVEQVSLYAERYNFSAAARYIDATEAGSAIELLKPLKNETAITVSYEVKPVERYALFLIAAIAAFVLSFVVAEFDFENYRRLFHKSRAAAVVLCAATLLLSSCSARIANAQEIASSSWAWYRKKYRSAIAGFLRVEERARQNGDALSEQYAEYNLAATYIMQSEYAASLACLKNIDPASPEQVRFAAYYNRGIIAYRSGNYTEAAACFRDALRIDGTKTAAKENLEIARRQQAVKEAHEKEIELVPLAQDTNAISAVESAIYQRIRENDQKQWKNSERTAESNSSVDY</sequence>
<dbReference type="OrthoDB" id="353431at2"/>
<feature type="region of interest" description="Disordered" evidence="8">
    <location>
        <begin position="526"/>
        <end position="546"/>
    </location>
</feature>
<reference evidence="13 14" key="1">
    <citation type="submission" date="2013-08" db="EMBL/GenBank/DDBJ databases">
        <authorList>
            <person name="Durkin A.S."/>
            <person name="Haft D.R."/>
            <person name="McCorrison J."/>
            <person name="Torralba M."/>
            <person name="Gillis M."/>
            <person name="Haft D.H."/>
            <person name="Methe B."/>
            <person name="Sutton G."/>
            <person name="Nelson K.E."/>
        </authorList>
    </citation>
    <scope>NUCLEOTIDE SEQUENCE [LARGE SCALE GENOMIC DNA]</scope>
    <source>
        <strain evidence="12 14">ATCC 35536</strain>
        <strain evidence="11 13">VPI DR56BR1116</strain>
    </source>
</reference>
<dbReference type="InterPro" id="IPR013105">
    <property type="entry name" value="TPR_2"/>
</dbReference>
<organism evidence="11 13">
    <name type="scientific">Treponema socranskii subsp. socranskii VPI DR56BR1116 = ATCC 35536</name>
    <dbReference type="NCBI Taxonomy" id="1125725"/>
    <lineage>
        <taxon>Bacteria</taxon>
        <taxon>Pseudomonadati</taxon>
        <taxon>Spirochaetota</taxon>
        <taxon>Spirochaetia</taxon>
        <taxon>Spirochaetales</taxon>
        <taxon>Treponemataceae</taxon>
        <taxon>Treponema</taxon>
    </lineage>
</organism>
<evidence type="ECO:0000256" key="7">
    <source>
        <dbReference type="PROSITE-ProRule" id="PRU00339"/>
    </source>
</evidence>
<evidence type="ECO:0000256" key="4">
    <source>
        <dbReference type="ARBA" id="ARBA00022803"/>
    </source>
</evidence>
<dbReference type="STRING" id="1125725.HMPREF1325_2601"/>
<evidence type="ECO:0000256" key="9">
    <source>
        <dbReference type="SAM" id="Phobius"/>
    </source>
</evidence>
<dbReference type="Pfam" id="PF13519">
    <property type="entry name" value="VWA_2"/>
    <property type="match status" value="1"/>
</dbReference>
<feature type="transmembrane region" description="Helical" evidence="9">
    <location>
        <begin position="12"/>
        <end position="28"/>
    </location>
</feature>
<feature type="transmembrane region" description="Helical" evidence="9">
    <location>
        <begin position="58"/>
        <end position="81"/>
    </location>
</feature>
<evidence type="ECO:0000256" key="6">
    <source>
        <dbReference type="ARBA" id="ARBA00023136"/>
    </source>
</evidence>
<dbReference type="InterPro" id="IPR011990">
    <property type="entry name" value="TPR-like_helical_dom_sf"/>
</dbReference>
<dbReference type="EMBL" id="AUZJ01000043">
    <property type="protein sequence ID" value="ERF60352.1"/>
    <property type="molecule type" value="Genomic_DNA"/>
</dbReference>
<evidence type="ECO:0000259" key="10">
    <source>
        <dbReference type="PROSITE" id="PS50234"/>
    </source>
</evidence>
<dbReference type="PROSITE" id="PS50005">
    <property type="entry name" value="TPR"/>
    <property type="match status" value="1"/>
</dbReference>
<dbReference type="InterPro" id="IPR002035">
    <property type="entry name" value="VWF_A"/>
</dbReference>